<dbReference type="PROSITE" id="PS50888">
    <property type="entry name" value="BHLH"/>
    <property type="match status" value="1"/>
</dbReference>
<evidence type="ECO:0000256" key="1">
    <source>
        <dbReference type="ARBA" id="ARBA00004123"/>
    </source>
</evidence>
<feature type="compositionally biased region" description="Low complexity" evidence="7">
    <location>
        <begin position="37"/>
        <end position="64"/>
    </location>
</feature>
<comment type="subcellular location">
    <subcellularLocation>
        <location evidence="1">Nucleus</location>
    </subcellularLocation>
</comment>
<organism evidence="9 10">
    <name type="scientific">Priapulus caudatus</name>
    <name type="common">Priapulid worm</name>
    <dbReference type="NCBI Taxonomy" id="37621"/>
    <lineage>
        <taxon>Eukaryota</taxon>
        <taxon>Metazoa</taxon>
        <taxon>Ecdysozoa</taxon>
        <taxon>Scalidophora</taxon>
        <taxon>Priapulida</taxon>
        <taxon>Priapulimorpha</taxon>
        <taxon>Priapulimorphida</taxon>
        <taxon>Priapulidae</taxon>
        <taxon>Priapulus</taxon>
    </lineage>
</organism>
<dbReference type="SMART" id="SM00353">
    <property type="entry name" value="HLH"/>
    <property type="match status" value="1"/>
</dbReference>
<evidence type="ECO:0000256" key="4">
    <source>
        <dbReference type="ARBA" id="ARBA00023163"/>
    </source>
</evidence>
<evidence type="ECO:0000256" key="6">
    <source>
        <dbReference type="SAM" id="Coils"/>
    </source>
</evidence>
<name>A0ABM1DT00_PRICU</name>
<keyword evidence="3" id="KW-0238">DNA-binding</keyword>
<gene>
    <name evidence="10" type="primary">LOC106805829</name>
</gene>
<keyword evidence="2" id="KW-0805">Transcription regulation</keyword>
<dbReference type="InterPro" id="IPR011598">
    <property type="entry name" value="bHLH_dom"/>
</dbReference>
<dbReference type="CDD" id="cd19687">
    <property type="entry name" value="bHLHzip_Mlx"/>
    <property type="match status" value="1"/>
</dbReference>
<feature type="coiled-coil region" evidence="6">
    <location>
        <begin position="139"/>
        <end position="173"/>
    </location>
</feature>
<evidence type="ECO:0000259" key="8">
    <source>
        <dbReference type="PROSITE" id="PS50888"/>
    </source>
</evidence>
<evidence type="ECO:0000256" key="5">
    <source>
        <dbReference type="ARBA" id="ARBA00023242"/>
    </source>
</evidence>
<dbReference type="SUPFAM" id="SSF47459">
    <property type="entry name" value="HLH, helix-loop-helix DNA-binding domain"/>
    <property type="match status" value="1"/>
</dbReference>
<feature type="region of interest" description="Disordered" evidence="7">
    <location>
        <begin position="1"/>
        <end position="100"/>
    </location>
</feature>
<evidence type="ECO:0000313" key="10">
    <source>
        <dbReference type="RefSeq" id="XP_014663071.1"/>
    </source>
</evidence>
<protein>
    <submittedName>
        <fullName evidence="10">Max-like protein X isoform X1</fullName>
    </submittedName>
</protein>
<feature type="domain" description="BHLH" evidence="8">
    <location>
        <begin position="84"/>
        <end position="142"/>
    </location>
</feature>
<evidence type="ECO:0000256" key="3">
    <source>
        <dbReference type="ARBA" id="ARBA00023125"/>
    </source>
</evidence>
<keyword evidence="9" id="KW-1185">Reference proteome</keyword>
<dbReference type="GeneID" id="106805829"/>
<dbReference type="Proteomes" id="UP000695022">
    <property type="component" value="Unplaced"/>
</dbReference>
<evidence type="ECO:0000256" key="7">
    <source>
        <dbReference type="SAM" id="MobiDB-lite"/>
    </source>
</evidence>
<dbReference type="InterPro" id="IPR036638">
    <property type="entry name" value="HLH_DNA-bd_sf"/>
</dbReference>
<sequence>MAEGGEKYYLSGYDPRQLERDPGQVVMTTSPPPPFSEPFVFSRNSSVNSSSSLSQHASGSSAPASDDDDSDHGDVKPVFSAKERRREAHQHAEQKRRDAIRTGYRELQEIVPTCASTDNLGGTPKLSNATVLQKSIDYIQFLMKDKKRYVEQVEELRKEVITLEIMKANYERIVKAHQNVEVQTENAVSDEAKFQVFQRIMDVLYQSFNNSVSVSNFAELSGCVFNWLEEHCKPGHLRSLTSSILQKTLDFRQ</sequence>
<dbReference type="PANTHER" id="PTHR15741">
    <property type="entry name" value="BASIC HELIX-LOOP-HELIX ZIP TRANSCRIPTION FACTOR"/>
    <property type="match status" value="1"/>
</dbReference>
<feature type="compositionally biased region" description="Basic and acidic residues" evidence="7">
    <location>
        <begin position="81"/>
        <end position="100"/>
    </location>
</feature>
<keyword evidence="5" id="KW-0539">Nucleus</keyword>
<dbReference type="InterPro" id="IPR052207">
    <property type="entry name" value="Max-like/E-box_TFs"/>
</dbReference>
<evidence type="ECO:0000256" key="2">
    <source>
        <dbReference type="ARBA" id="ARBA00023015"/>
    </source>
</evidence>
<proteinExistence type="predicted"/>
<dbReference type="Pfam" id="PF00010">
    <property type="entry name" value="HLH"/>
    <property type="match status" value="1"/>
</dbReference>
<reference evidence="10" key="1">
    <citation type="submission" date="2025-08" db="UniProtKB">
        <authorList>
            <consortium name="RefSeq"/>
        </authorList>
    </citation>
    <scope>IDENTIFICATION</scope>
</reference>
<accession>A0ABM1DT00</accession>
<evidence type="ECO:0000313" key="9">
    <source>
        <dbReference type="Proteomes" id="UP000695022"/>
    </source>
</evidence>
<dbReference type="Gene3D" id="4.10.280.10">
    <property type="entry name" value="Helix-loop-helix DNA-binding domain"/>
    <property type="match status" value="1"/>
</dbReference>
<dbReference type="RefSeq" id="XP_014663071.1">
    <property type="nucleotide sequence ID" value="XM_014807585.1"/>
</dbReference>
<keyword evidence="6" id="KW-0175">Coiled coil</keyword>
<keyword evidence="4" id="KW-0804">Transcription</keyword>
<dbReference type="PANTHER" id="PTHR15741:SF25">
    <property type="entry name" value="MAX-LIKE PROTEIN X"/>
    <property type="match status" value="1"/>
</dbReference>